<dbReference type="HOGENOM" id="CLU_2575056_0_0_1"/>
<organism evidence="1">
    <name type="scientific">Rhizophagus irregularis (strain DAOM 181602 / DAOM 197198 / MUCL 43194)</name>
    <name type="common">Arbuscular mycorrhizal fungus</name>
    <name type="synonym">Glomus intraradices</name>
    <dbReference type="NCBI Taxonomy" id="747089"/>
    <lineage>
        <taxon>Eukaryota</taxon>
        <taxon>Fungi</taxon>
        <taxon>Fungi incertae sedis</taxon>
        <taxon>Mucoromycota</taxon>
        <taxon>Glomeromycotina</taxon>
        <taxon>Glomeromycetes</taxon>
        <taxon>Glomerales</taxon>
        <taxon>Glomeraceae</taxon>
        <taxon>Rhizophagus</taxon>
    </lineage>
</organism>
<sequence>MFKMGWFRRFSWCNHVMITQNSLVTSRNSGNDMLISIEITVFYLLFSQQSLKKVYFLKKKYSRENEKKLSRNIKKFLRIFL</sequence>
<evidence type="ECO:0000313" key="1">
    <source>
        <dbReference type="EMBL" id="ESA17549.1"/>
    </source>
</evidence>
<reference evidence="1" key="1">
    <citation type="submission" date="2013-07" db="EMBL/GenBank/DDBJ databases">
        <title>The genome of an arbuscular mycorrhizal fungus provides insights into the evolution of the oldest plant symbiosis.</title>
        <authorList>
            <consortium name="DOE Joint Genome Institute"/>
            <person name="Tisserant E."/>
            <person name="Malbreil M."/>
            <person name="Kuo A."/>
            <person name="Kohler A."/>
            <person name="Symeonidi A."/>
            <person name="Balestrini R."/>
            <person name="Charron P."/>
            <person name="Duensing N."/>
            <person name="Frei-dit-Frey N."/>
            <person name="Gianinazzi-Pearson V."/>
            <person name="Gilbert B."/>
            <person name="Handa Y."/>
            <person name="Hijri M."/>
            <person name="Kaul R."/>
            <person name="Kawaguchi M."/>
            <person name="Krajinski F."/>
            <person name="Lammers P."/>
            <person name="Lapierre D."/>
            <person name="Masclaux F.G."/>
            <person name="Murat C."/>
            <person name="Morin E."/>
            <person name="Ndikumana S."/>
            <person name="Pagni M."/>
            <person name="Petitpierre D."/>
            <person name="Requena N."/>
            <person name="Rosikiewicz P."/>
            <person name="Riley R."/>
            <person name="Saito K."/>
            <person name="San Clemente H."/>
            <person name="Shapiro H."/>
            <person name="van Tuinen D."/>
            <person name="Becard G."/>
            <person name="Bonfante P."/>
            <person name="Paszkowski U."/>
            <person name="Shachar-Hill Y."/>
            <person name="Young J.P."/>
            <person name="Sanders I.R."/>
            <person name="Henrissat B."/>
            <person name="Rensing S.A."/>
            <person name="Grigoriev I.V."/>
            <person name="Corradi N."/>
            <person name="Roux C."/>
            <person name="Martin F."/>
        </authorList>
    </citation>
    <scope>NUCLEOTIDE SEQUENCE</scope>
    <source>
        <strain evidence="1">DAOM 197198</strain>
    </source>
</reference>
<dbReference type="EMBL" id="KI280074">
    <property type="protein sequence ID" value="ESA17549.1"/>
    <property type="molecule type" value="Genomic_DNA"/>
</dbReference>
<dbReference type="AlphaFoldDB" id="U9UAX4"/>
<gene>
    <name evidence="1" type="ORF">GLOINDRAFT_148808</name>
</gene>
<protein>
    <submittedName>
        <fullName evidence="1">Uncharacterized protein</fullName>
    </submittedName>
</protein>
<name>U9UAX4_RHIID</name>
<accession>U9UAX4</accession>
<proteinExistence type="predicted"/>